<evidence type="ECO:0000256" key="1">
    <source>
        <dbReference type="SAM" id="MobiDB-lite"/>
    </source>
</evidence>
<organism evidence="2 3">
    <name type="scientific">Mycena pura</name>
    <dbReference type="NCBI Taxonomy" id="153505"/>
    <lineage>
        <taxon>Eukaryota</taxon>
        <taxon>Fungi</taxon>
        <taxon>Dikarya</taxon>
        <taxon>Basidiomycota</taxon>
        <taxon>Agaricomycotina</taxon>
        <taxon>Agaricomycetes</taxon>
        <taxon>Agaricomycetidae</taxon>
        <taxon>Agaricales</taxon>
        <taxon>Marasmiineae</taxon>
        <taxon>Mycenaceae</taxon>
        <taxon>Mycena</taxon>
    </lineage>
</organism>
<feature type="compositionally biased region" description="Basic and acidic residues" evidence="1">
    <location>
        <begin position="396"/>
        <end position="407"/>
    </location>
</feature>
<evidence type="ECO:0000313" key="3">
    <source>
        <dbReference type="Proteomes" id="UP001219525"/>
    </source>
</evidence>
<proteinExistence type="predicted"/>
<gene>
    <name evidence="2" type="ORF">GGX14DRAFT_678408</name>
</gene>
<reference evidence="2" key="1">
    <citation type="submission" date="2023-03" db="EMBL/GenBank/DDBJ databases">
        <title>Massive genome expansion in bonnet fungi (Mycena s.s.) driven by repeated elements and novel gene families across ecological guilds.</title>
        <authorList>
            <consortium name="Lawrence Berkeley National Laboratory"/>
            <person name="Harder C.B."/>
            <person name="Miyauchi S."/>
            <person name="Viragh M."/>
            <person name="Kuo A."/>
            <person name="Thoen E."/>
            <person name="Andreopoulos B."/>
            <person name="Lu D."/>
            <person name="Skrede I."/>
            <person name="Drula E."/>
            <person name="Henrissat B."/>
            <person name="Morin E."/>
            <person name="Kohler A."/>
            <person name="Barry K."/>
            <person name="LaButti K."/>
            <person name="Morin E."/>
            <person name="Salamov A."/>
            <person name="Lipzen A."/>
            <person name="Mereny Z."/>
            <person name="Hegedus B."/>
            <person name="Baldrian P."/>
            <person name="Stursova M."/>
            <person name="Weitz H."/>
            <person name="Taylor A."/>
            <person name="Grigoriev I.V."/>
            <person name="Nagy L.G."/>
            <person name="Martin F."/>
            <person name="Kauserud H."/>
        </authorList>
    </citation>
    <scope>NUCLEOTIDE SEQUENCE</scope>
    <source>
        <strain evidence="2">9144</strain>
    </source>
</reference>
<feature type="region of interest" description="Disordered" evidence="1">
    <location>
        <begin position="380"/>
        <end position="407"/>
    </location>
</feature>
<dbReference type="EMBL" id="JARJCW010000096">
    <property type="protein sequence ID" value="KAJ7194751.1"/>
    <property type="molecule type" value="Genomic_DNA"/>
</dbReference>
<accession>A0AAD6UXS7</accession>
<keyword evidence="3" id="KW-1185">Reference proteome</keyword>
<protein>
    <submittedName>
        <fullName evidence="2">Uncharacterized protein</fullName>
    </submittedName>
</protein>
<comment type="caution">
    <text evidence="2">The sequence shown here is derived from an EMBL/GenBank/DDBJ whole genome shotgun (WGS) entry which is preliminary data.</text>
</comment>
<evidence type="ECO:0000313" key="2">
    <source>
        <dbReference type="EMBL" id="KAJ7194751.1"/>
    </source>
</evidence>
<dbReference type="Proteomes" id="UP001219525">
    <property type="component" value="Unassembled WGS sequence"/>
</dbReference>
<feature type="region of interest" description="Disordered" evidence="1">
    <location>
        <begin position="119"/>
        <end position="157"/>
    </location>
</feature>
<dbReference type="AlphaFoldDB" id="A0AAD6UXS7"/>
<sequence length="407" mass="44825">MTYLYLQHTGINCSRVAACSYYLPIWQATSSDMVVSNAWYLKVMLSLPTTPRARKASKINARPKPPSQPQHRAGCTRAACCNCPSARLACLLLVVAPRRKAPAKIIEDSDNGSFHLADYESEERDPLANPQASDNEHEDDDDDPQPTRGKRTHQLSECETQRLADAAEAAEHKATKAAKAAEKQHRLETGARPAPVPFVYHEVGTNQPKKKLVERSSCVPMSPGRRPLVVANGSCPILITGTTITDWRQYVVHPIPEDYDDCAEPRLYDINGKRLPNRARLDLRTVTQDITQVPEAGLSSAPSRGRLCGRSISPESPARRHIWSLSPVAERTLSPIAGDKRARAPEDGTVIHTAQAQTTTKALFHSDAQPMVSDLPAVPSLSQAARPLKGVQRGQCHREQRREQGEV</sequence>
<name>A0AAD6UXS7_9AGAR</name>